<accession>A0ABU6J2A5</accession>
<evidence type="ECO:0008006" key="3">
    <source>
        <dbReference type="Google" id="ProtNLM"/>
    </source>
</evidence>
<reference evidence="1 2" key="1">
    <citation type="submission" date="2023-10" db="EMBL/GenBank/DDBJ databases">
        <title>Noviherbaspirillum sp. CPCC 100848 genome assembly.</title>
        <authorList>
            <person name="Li X.Y."/>
            <person name="Fang X.M."/>
        </authorList>
    </citation>
    <scope>NUCLEOTIDE SEQUENCE [LARGE SCALE GENOMIC DNA]</scope>
    <source>
        <strain evidence="1 2">CPCC 100848</strain>
    </source>
</reference>
<dbReference type="Proteomes" id="UP001352263">
    <property type="component" value="Unassembled WGS sequence"/>
</dbReference>
<proteinExistence type="predicted"/>
<dbReference type="Gene3D" id="3.80.10.10">
    <property type="entry name" value="Ribonuclease Inhibitor"/>
    <property type="match status" value="1"/>
</dbReference>
<dbReference type="EMBL" id="JAWIIV010000001">
    <property type="protein sequence ID" value="MEC4717755.1"/>
    <property type="molecule type" value="Genomic_DNA"/>
</dbReference>
<organism evidence="1 2">
    <name type="scientific">Noviherbaspirillum album</name>
    <dbReference type="NCBI Taxonomy" id="3080276"/>
    <lineage>
        <taxon>Bacteria</taxon>
        <taxon>Pseudomonadati</taxon>
        <taxon>Pseudomonadota</taxon>
        <taxon>Betaproteobacteria</taxon>
        <taxon>Burkholderiales</taxon>
        <taxon>Oxalobacteraceae</taxon>
        <taxon>Noviherbaspirillum</taxon>
    </lineage>
</organism>
<dbReference type="InterPro" id="IPR032675">
    <property type="entry name" value="LRR_dom_sf"/>
</dbReference>
<dbReference type="RefSeq" id="WP_326504504.1">
    <property type="nucleotide sequence ID" value="NZ_JAWIIV010000001.1"/>
</dbReference>
<evidence type="ECO:0000313" key="2">
    <source>
        <dbReference type="Proteomes" id="UP001352263"/>
    </source>
</evidence>
<keyword evidence="2" id="KW-1185">Reference proteome</keyword>
<protein>
    <recommendedName>
        <fullName evidence="3">Leucine-rich repeat domain-containing protein</fullName>
    </recommendedName>
</protein>
<evidence type="ECO:0000313" key="1">
    <source>
        <dbReference type="EMBL" id="MEC4717755.1"/>
    </source>
</evidence>
<name>A0ABU6J2A5_9BURK</name>
<sequence>MPIAIEEGFYQTHDLAHVSCLGIETSRLQDCVAKVKIERIKGVFGAASFGFTGSTLDFLAELPWLEAVWFWDMNLQSIEGLYALENLQYFGVHPKRPPIDFSRFPRLRHVVIEPRAKDTGLEKLKELQLLHVWHFRSKDNTFAALDFPESLEELQINWANLDSLESLPAIPNLRRLEVHRCRKLAHLGDLGRKFPNLEHLVVDACGRLQSAEGERVVRDLPKICHAYIQGHKLV</sequence>
<gene>
    <name evidence="1" type="ORF">RY831_01205</name>
</gene>
<dbReference type="SUPFAM" id="SSF52058">
    <property type="entry name" value="L domain-like"/>
    <property type="match status" value="1"/>
</dbReference>
<comment type="caution">
    <text evidence="1">The sequence shown here is derived from an EMBL/GenBank/DDBJ whole genome shotgun (WGS) entry which is preliminary data.</text>
</comment>